<proteinExistence type="predicted"/>
<dbReference type="AlphaFoldDB" id="A0A1M4E8C1"/>
<evidence type="ECO:0000256" key="1">
    <source>
        <dbReference type="SAM" id="Coils"/>
    </source>
</evidence>
<gene>
    <name evidence="2" type="ORF">BN4615_P4538</name>
</gene>
<dbReference type="RefSeq" id="WP_225274430.1">
    <property type="nucleotide sequence ID" value="NZ_CP084058.1"/>
</dbReference>
<organism evidence="2">
    <name type="scientific">Nonomuraea gerenzanensis</name>
    <dbReference type="NCBI Taxonomy" id="93944"/>
    <lineage>
        <taxon>Bacteria</taxon>
        <taxon>Bacillati</taxon>
        <taxon>Actinomycetota</taxon>
        <taxon>Actinomycetes</taxon>
        <taxon>Streptosporangiales</taxon>
        <taxon>Streptosporangiaceae</taxon>
        <taxon>Nonomuraea</taxon>
    </lineage>
</organism>
<feature type="coiled-coil region" evidence="1">
    <location>
        <begin position="18"/>
        <end position="45"/>
    </location>
</feature>
<dbReference type="EMBL" id="LT559118">
    <property type="protein sequence ID" value="SBO95022.1"/>
    <property type="molecule type" value="Genomic_DNA"/>
</dbReference>
<evidence type="ECO:0000313" key="2">
    <source>
        <dbReference type="EMBL" id="SBO95022.1"/>
    </source>
</evidence>
<keyword evidence="1" id="KW-0175">Coiled coil</keyword>
<reference evidence="2" key="1">
    <citation type="submission" date="2016-04" db="EMBL/GenBank/DDBJ databases">
        <authorList>
            <person name="Evans L.H."/>
            <person name="Alamgir A."/>
            <person name="Owens N."/>
            <person name="Weber N.D."/>
            <person name="Virtaneva K."/>
            <person name="Barbian K."/>
            <person name="Babar A."/>
            <person name="Rosenke K."/>
        </authorList>
    </citation>
    <scope>NUCLEOTIDE SEQUENCE</scope>
    <source>
        <strain evidence="2">Nono1</strain>
    </source>
</reference>
<name>A0A1M4E8C1_9ACTN</name>
<sequence>MSIPAPVISLNALSLSQRQRADALAQRAEDQKERAAAKAQAAYEARAANGQRVTAWASGDAFMEAGLRNANSTWVIVWVIVWVTAGDRTSVTYTVRVPPCTEMTVRPRSGEGDAC</sequence>
<accession>A0A1M4E8C1</accession>
<protein>
    <submittedName>
        <fullName evidence="2">Uncharacterized protein</fullName>
    </submittedName>
</protein>